<feature type="active site" evidence="5">
    <location>
        <position position="350"/>
    </location>
</feature>
<evidence type="ECO:0000256" key="6">
    <source>
        <dbReference type="SAM" id="MobiDB-lite"/>
    </source>
</evidence>
<keyword evidence="1 8" id="KW-0645">Protease</keyword>
<protein>
    <submittedName>
        <fullName evidence="8">Putative secreted metalloprotease</fullName>
    </submittedName>
</protein>
<dbReference type="GO" id="GO:0006509">
    <property type="term" value="P:membrane protein ectodomain proteolysis"/>
    <property type="evidence" value="ECO:0007669"/>
    <property type="project" value="TreeGrafter"/>
</dbReference>
<dbReference type="AlphaFoldDB" id="A0A6B0VF40"/>
<dbReference type="Pfam" id="PF01421">
    <property type="entry name" value="Reprolysin"/>
    <property type="match status" value="1"/>
</dbReference>
<feature type="binding site" evidence="5">
    <location>
        <position position="349"/>
    </location>
    <ligand>
        <name>Zn(2+)</name>
        <dbReference type="ChEBI" id="CHEBI:29105"/>
        <note>catalytic</note>
    </ligand>
</feature>
<feature type="compositionally biased region" description="Pro residues" evidence="6">
    <location>
        <begin position="532"/>
        <end position="570"/>
    </location>
</feature>
<feature type="region of interest" description="Disordered" evidence="6">
    <location>
        <begin position="501"/>
        <end position="614"/>
    </location>
</feature>
<reference evidence="8" key="1">
    <citation type="submission" date="2019-12" db="EMBL/GenBank/DDBJ databases">
        <title>An insight into the sialome of adult female Ixodes ricinus ticks feeding for 6 days.</title>
        <authorList>
            <person name="Perner J."/>
            <person name="Ribeiro J.M.C."/>
        </authorList>
    </citation>
    <scope>NUCLEOTIDE SEQUENCE</scope>
    <source>
        <strain evidence="8">Semi-engorged</strain>
        <tissue evidence="8">Salivary glands</tissue>
    </source>
</reference>
<dbReference type="SUPFAM" id="SSF55486">
    <property type="entry name" value="Metalloproteases ('zincins'), catalytic domain"/>
    <property type="match status" value="1"/>
</dbReference>
<evidence type="ECO:0000256" key="5">
    <source>
        <dbReference type="PROSITE-ProRule" id="PRU00276"/>
    </source>
</evidence>
<dbReference type="InterPro" id="IPR001590">
    <property type="entry name" value="Peptidase_M12B"/>
</dbReference>
<dbReference type="PANTHER" id="PTHR11905:SF159">
    <property type="entry name" value="ADAM METALLOPROTEASE"/>
    <property type="match status" value="1"/>
</dbReference>
<proteinExistence type="predicted"/>
<feature type="binding site" evidence="5">
    <location>
        <position position="359"/>
    </location>
    <ligand>
        <name>Zn(2+)</name>
        <dbReference type="ChEBI" id="CHEBI:29105"/>
        <note>catalytic</note>
    </ligand>
</feature>
<keyword evidence="3 5" id="KW-0862">Zinc</keyword>
<evidence type="ECO:0000256" key="3">
    <source>
        <dbReference type="ARBA" id="ARBA00022833"/>
    </source>
</evidence>
<name>A0A6B0VF40_IXORI</name>
<dbReference type="Gene3D" id="3.40.390.10">
    <property type="entry name" value="Collagenase (Catalytic Domain)"/>
    <property type="match status" value="1"/>
</dbReference>
<evidence type="ECO:0000256" key="1">
    <source>
        <dbReference type="ARBA" id="ARBA00022670"/>
    </source>
</evidence>
<evidence type="ECO:0000313" key="8">
    <source>
        <dbReference type="EMBL" id="MXV00266.1"/>
    </source>
</evidence>
<dbReference type="GO" id="GO:0046872">
    <property type="term" value="F:metal ion binding"/>
    <property type="evidence" value="ECO:0007669"/>
    <property type="project" value="UniProtKB-KW"/>
</dbReference>
<dbReference type="InterPro" id="IPR024079">
    <property type="entry name" value="MetalloPept_cat_dom_sf"/>
</dbReference>
<feature type="compositionally biased region" description="Low complexity" evidence="6">
    <location>
        <begin position="505"/>
        <end position="516"/>
    </location>
</feature>
<dbReference type="EMBL" id="GIFC01018182">
    <property type="protein sequence ID" value="MXV00266.1"/>
    <property type="molecule type" value="Transcribed_RNA"/>
</dbReference>
<dbReference type="PANTHER" id="PTHR11905">
    <property type="entry name" value="ADAM A DISINTEGRIN AND METALLOPROTEASE DOMAIN"/>
    <property type="match status" value="1"/>
</dbReference>
<feature type="binding site" evidence="5">
    <location>
        <position position="353"/>
    </location>
    <ligand>
        <name>Zn(2+)</name>
        <dbReference type="ChEBI" id="CHEBI:29105"/>
        <note>catalytic</note>
    </ligand>
</feature>
<dbReference type="PROSITE" id="PS50215">
    <property type="entry name" value="ADAM_MEPRO"/>
    <property type="match status" value="1"/>
</dbReference>
<dbReference type="GO" id="GO:0004222">
    <property type="term" value="F:metalloendopeptidase activity"/>
    <property type="evidence" value="ECO:0007669"/>
    <property type="project" value="InterPro"/>
</dbReference>
<keyword evidence="5" id="KW-0479">Metal-binding</keyword>
<accession>A0A6B0VF40</accession>
<evidence type="ECO:0000256" key="4">
    <source>
        <dbReference type="ARBA" id="ARBA00023049"/>
    </source>
</evidence>
<comment type="caution">
    <text evidence="5">Lacks conserved residue(s) required for the propagation of feature annotation.</text>
</comment>
<organism evidence="8">
    <name type="scientific">Ixodes ricinus</name>
    <name type="common">Common tick</name>
    <name type="synonym">Acarus ricinus</name>
    <dbReference type="NCBI Taxonomy" id="34613"/>
    <lineage>
        <taxon>Eukaryota</taxon>
        <taxon>Metazoa</taxon>
        <taxon>Ecdysozoa</taxon>
        <taxon>Arthropoda</taxon>
        <taxon>Chelicerata</taxon>
        <taxon>Arachnida</taxon>
        <taxon>Acari</taxon>
        <taxon>Parasitiformes</taxon>
        <taxon>Ixodida</taxon>
        <taxon>Ixodoidea</taxon>
        <taxon>Ixodidae</taxon>
        <taxon>Ixodinae</taxon>
        <taxon>Ixodes</taxon>
    </lineage>
</organism>
<feature type="domain" description="Peptidase M12B" evidence="7">
    <location>
        <begin position="194"/>
        <end position="420"/>
    </location>
</feature>
<keyword evidence="4 8" id="KW-0482">Metalloprotease</keyword>
<sequence length="620" mass="69466">MLWYGVLSVVSTLIQEATSRAMSTLIQEATSRGPANGYIAYPRLLEERGENGEKLLRIKDGLTLRLEKITSLGENFVFTERNGTQLFYRYVNPKELEEGLFEDRRQLAAVSVKQTNEGVEIGGMLSPTLRIAPLKFMARSQDGSIAHEVSEIKVHANYSHDFILKPDALLKARALRNYYWNRPSTQPVTIPEVFVVEVKLVVDRHHHEHFHSFEELIKYLLLIIAMMSHRYQDVTSPKVRFLLVEVERNNSTHFSDTVHGSDPINPNGKQKLFLNAETTMAKLVQTQSTSTADVVVLITGMDLTGVSSGKLNPGLLGRAYVGAVCARTYKVAVVEDVANTYSAVSVLSHELGHALGMPHDGESPQWPDPANTWTRCRASDEYLMAPTDGGRNSGHFSVCSIAAFRIFVRTLRADCFLVRSQNRYSQAPKELPGITMNATTFCKKTYSTFKTVTSRLNPVLNARCQIECCIYDLGYCYRKNMIDGMPCGVSKTCLRHKCGYHGHQTTTTTTRTRPTPKAFTRPNPMSTTKNPIPEPPARNPRPPSPPSWLPHPPYPRDPPAPPHRAIPPSGPRRTSFNPYARPAPPHRVIPRGTPRVFNLPASHPRPPHESWPAPPIYYKV</sequence>
<keyword evidence="2" id="KW-0378">Hydrolase</keyword>
<evidence type="ECO:0000259" key="7">
    <source>
        <dbReference type="PROSITE" id="PS50215"/>
    </source>
</evidence>
<evidence type="ECO:0000256" key="2">
    <source>
        <dbReference type="ARBA" id="ARBA00022801"/>
    </source>
</evidence>